<dbReference type="SUPFAM" id="SSF49363">
    <property type="entry name" value="Purple acid phosphatase, N-terminal domain"/>
    <property type="match status" value="1"/>
</dbReference>
<evidence type="ECO:0000256" key="4">
    <source>
        <dbReference type="RuleBase" id="RU361203"/>
    </source>
</evidence>
<dbReference type="InterPro" id="IPR008963">
    <property type="entry name" value="Purple_acid_Pase-like_N"/>
</dbReference>
<keyword evidence="1 4" id="KW-0732">Signal</keyword>
<feature type="signal peptide" evidence="4">
    <location>
        <begin position="1"/>
        <end position="24"/>
    </location>
</feature>
<dbReference type="Proteomes" id="UP000008065">
    <property type="component" value="Unassembled WGS sequence"/>
</dbReference>
<organism evidence="6 7">
    <name type="scientific">Neurospora tetrasperma (strain FGSC 2508 / ATCC MYA-4615 / P0657)</name>
    <dbReference type="NCBI Taxonomy" id="510951"/>
    <lineage>
        <taxon>Eukaryota</taxon>
        <taxon>Fungi</taxon>
        <taxon>Dikarya</taxon>
        <taxon>Ascomycota</taxon>
        <taxon>Pezizomycotina</taxon>
        <taxon>Sordariomycetes</taxon>
        <taxon>Sordariomycetidae</taxon>
        <taxon>Sordariales</taxon>
        <taxon>Sordariaceae</taxon>
        <taxon>Neurospora</taxon>
    </lineage>
</organism>
<keyword evidence="7" id="KW-1185">Reference proteome</keyword>
<dbReference type="HOGENOM" id="CLU_013387_2_2_1"/>
<dbReference type="InterPro" id="IPR004843">
    <property type="entry name" value="Calcineurin-like_PHP"/>
</dbReference>
<sequence length="503" mass="55025">MMDTLTLLTLVKGLPLLALGVAAGATYPPIPADLTTPVQHRIAINSPTSVRIAWNTYKQLSQPCVQYGTSPSSLGSQSCSTSSITYPTSRTWANVVTINNLTPATTYYYKIVSTNSTVETFTSPRLPGDKTPFNISIVIDLGVYGKDGFTIEQDQSKRDLIPSIDPSLNHTTIGRLRDNIDKYDFIVHPGDIGYADDWILKAHNWLDGKDGYQAITETFFDQLAPIAARKPYMASPGNHEAACQEVPRTSGLCPSGQKNFTDFINRFGLVLPTAFSSTSPDSAAKVNANKARILANPPFWYSFEYGMAHIVMIDTETDFEDAPDQPGGSANLNGGPFGSYLRQQLDFLEADLASVDRSVTPWVVVAGHRPWYTTGSGDDCQPCKKAFEPLFYKYGVDLGVFGHVHNSQRFAPVVNDTADPAGMENPKAPMYIVAGGAGNVEGLTKVGKNVSTNLFAYDDAFSYATVNFLDEQRMQVDFINSETGAILDRSVLFKKHDQKFVVQ</sequence>
<dbReference type="GO" id="GO:0046872">
    <property type="term" value="F:metal ion binding"/>
    <property type="evidence" value="ECO:0007669"/>
    <property type="project" value="InterPro"/>
</dbReference>
<dbReference type="EC" id="3.1.3.2" evidence="4"/>
<dbReference type="InterPro" id="IPR041792">
    <property type="entry name" value="MPP_PAP"/>
</dbReference>
<name>F8MHE3_NEUT8</name>
<accession>F8MHE3</accession>
<protein>
    <recommendedName>
        <fullName evidence="4">Purple acid phosphatase</fullName>
        <ecNumber evidence="4">3.1.3.2</ecNumber>
    </recommendedName>
</protein>
<dbReference type="InterPro" id="IPR015914">
    <property type="entry name" value="PAPs_N"/>
</dbReference>
<dbReference type="InterPro" id="IPR029052">
    <property type="entry name" value="Metallo-depent_PP-like"/>
</dbReference>
<comment type="similarity">
    <text evidence="4">Belongs to the metallophosphoesterase superfamily. Purple acid phosphatase family.</text>
</comment>
<dbReference type="Gene3D" id="2.60.40.380">
    <property type="entry name" value="Purple acid phosphatase-like, N-terminal"/>
    <property type="match status" value="1"/>
</dbReference>
<dbReference type="InterPro" id="IPR039331">
    <property type="entry name" value="PAPs-like"/>
</dbReference>
<dbReference type="Pfam" id="PF16656">
    <property type="entry name" value="Pur_ac_phosph_N"/>
    <property type="match status" value="1"/>
</dbReference>
<dbReference type="KEGG" id="nte:NEUTE1DRAFT145580"/>
<evidence type="ECO:0000256" key="2">
    <source>
        <dbReference type="ARBA" id="ARBA00022801"/>
    </source>
</evidence>
<dbReference type="PROSITE" id="PS50853">
    <property type="entry name" value="FN3"/>
    <property type="match status" value="1"/>
</dbReference>
<dbReference type="VEuPathDB" id="FungiDB:NEUTE1DRAFT_145580"/>
<gene>
    <name evidence="6" type="ORF">NEUTE1DRAFT_145580</name>
</gene>
<feature type="chain" id="PRO_5005130450" description="Purple acid phosphatase" evidence="4">
    <location>
        <begin position="25"/>
        <end position="503"/>
    </location>
</feature>
<dbReference type="OrthoDB" id="45007at2759"/>
<dbReference type="CDD" id="cd00839">
    <property type="entry name" value="MPP_PAPs"/>
    <property type="match status" value="1"/>
</dbReference>
<dbReference type="InterPro" id="IPR025733">
    <property type="entry name" value="PAPs_C"/>
</dbReference>
<dbReference type="Pfam" id="PF14008">
    <property type="entry name" value="Metallophos_C"/>
    <property type="match status" value="1"/>
</dbReference>
<dbReference type="AlphaFoldDB" id="F8MHE3"/>
<dbReference type="GO" id="GO:0003993">
    <property type="term" value="F:acid phosphatase activity"/>
    <property type="evidence" value="ECO:0007669"/>
    <property type="project" value="UniProtKB-EC"/>
</dbReference>
<proteinExistence type="inferred from homology"/>
<keyword evidence="2 4" id="KW-0378">Hydrolase</keyword>
<evidence type="ECO:0000256" key="3">
    <source>
        <dbReference type="ARBA" id="ARBA00023180"/>
    </source>
</evidence>
<keyword evidence="3" id="KW-0325">Glycoprotein</keyword>
<evidence type="ECO:0000313" key="7">
    <source>
        <dbReference type="Proteomes" id="UP000008065"/>
    </source>
</evidence>
<reference evidence="7" key="1">
    <citation type="journal article" date="2011" name="Genetics">
        <title>Massive changes in genome architecture accompany the transition to self-fertility in the filamentous fungus Neurospora tetrasperma.</title>
        <authorList>
            <person name="Ellison C.E."/>
            <person name="Stajich J.E."/>
            <person name="Jacobson D.J."/>
            <person name="Natvig D.O."/>
            <person name="Lapidus A."/>
            <person name="Foster B."/>
            <person name="Aerts A."/>
            <person name="Riley R."/>
            <person name="Lindquist E.A."/>
            <person name="Grigoriev I.V."/>
            <person name="Taylor J.W."/>
        </authorList>
    </citation>
    <scope>NUCLEOTIDE SEQUENCE [LARGE SCALE GENOMIC DNA]</scope>
    <source>
        <strain evidence="7">FGSC 2508 / P0657</strain>
    </source>
</reference>
<dbReference type="GeneID" id="20826602"/>
<dbReference type="InterPro" id="IPR003961">
    <property type="entry name" value="FN3_dom"/>
</dbReference>
<evidence type="ECO:0000256" key="1">
    <source>
        <dbReference type="ARBA" id="ARBA00022729"/>
    </source>
</evidence>
<dbReference type="RefSeq" id="XP_009849821.1">
    <property type="nucleotide sequence ID" value="XM_009851519.1"/>
</dbReference>
<feature type="domain" description="Fibronectin type-III" evidence="5">
    <location>
        <begin position="36"/>
        <end position="134"/>
    </location>
</feature>
<evidence type="ECO:0000313" key="6">
    <source>
        <dbReference type="EMBL" id="EGO59606.1"/>
    </source>
</evidence>
<comment type="catalytic activity">
    <reaction evidence="4">
        <text>a phosphate monoester + H2O = an alcohol + phosphate</text>
        <dbReference type="Rhea" id="RHEA:15017"/>
        <dbReference type="ChEBI" id="CHEBI:15377"/>
        <dbReference type="ChEBI" id="CHEBI:30879"/>
        <dbReference type="ChEBI" id="CHEBI:43474"/>
        <dbReference type="ChEBI" id="CHEBI:67140"/>
        <dbReference type="EC" id="3.1.3.2"/>
    </reaction>
</comment>
<evidence type="ECO:0000259" key="5">
    <source>
        <dbReference type="PROSITE" id="PS50853"/>
    </source>
</evidence>
<dbReference type="PANTHER" id="PTHR22953">
    <property type="entry name" value="ACID PHOSPHATASE RELATED"/>
    <property type="match status" value="1"/>
</dbReference>
<dbReference type="SUPFAM" id="SSF56300">
    <property type="entry name" value="Metallo-dependent phosphatases"/>
    <property type="match status" value="1"/>
</dbReference>
<dbReference type="Gene3D" id="3.60.21.10">
    <property type="match status" value="1"/>
</dbReference>
<dbReference type="PANTHER" id="PTHR22953:SF153">
    <property type="entry name" value="PURPLE ACID PHOSPHATASE"/>
    <property type="match status" value="1"/>
</dbReference>
<dbReference type="Pfam" id="PF00149">
    <property type="entry name" value="Metallophos"/>
    <property type="match status" value="1"/>
</dbReference>
<dbReference type="EMBL" id="GL891303">
    <property type="protein sequence ID" value="EGO59606.1"/>
    <property type="molecule type" value="Genomic_DNA"/>
</dbReference>